<name>A0A511ZIW4_9BACI</name>
<organism evidence="2 3">
    <name type="scientific">Oceanobacillus sojae</name>
    <dbReference type="NCBI Taxonomy" id="582851"/>
    <lineage>
        <taxon>Bacteria</taxon>
        <taxon>Bacillati</taxon>
        <taxon>Bacillota</taxon>
        <taxon>Bacilli</taxon>
        <taxon>Bacillales</taxon>
        <taxon>Bacillaceae</taxon>
        <taxon>Oceanobacillus</taxon>
    </lineage>
</organism>
<reference evidence="2 3" key="1">
    <citation type="submission" date="2019-07" db="EMBL/GenBank/DDBJ databases">
        <title>Whole genome shotgun sequence of Oceanobacillus sojae NBRC 105379.</title>
        <authorList>
            <person name="Hosoyama A."/>
            <person name="Uohara A."/>
            <person name="Ohji S."/>
            <person name="Ichikawa N."/>
        </authorList>
    </citation>
    <scope>NUCLEOTIDE SEQUENCE [LARGE SCALE GENOMIC DNA]</scope>
    <source>
        <strain evidence="2 3">NBRC 105379</strain>
    </source>
</reference>
<feature type="domain" description="Thioredoxin" evidence="1">
    <location>
        <begin position="7"/>
        <end position="98"/>
    </location>
</feature>
<dbReference type="EMBL" id="BJYM01000007">
    <property type="protein sequence ID" value="GEN87370.1"/>
    <property type="molecule type" value="Genomic_DNA"/>
</dbReference>
<gene>
    <name evidence="2" type="primary">yusE</name>
    <name evidence="2" type="ORF">OSO01_21090</name>
</gene>
<dbReference type="InterPro" id="IPR013766">
    <property type="entry name" value="Thioredoxin_domain"/>
</dbReference>
<dbReference type="Gene3D" id="3.40.30.10">
    <property type="entry name" value="Glutaredoxin"/>
    <property type="match status" value="1"/>
</dbReference>
<accession>A0A511ZIW4</accession>
<dbReference type="CDD" id="cd02947">
    <property type="entry name" value="TRX_family"/>
    <property type="match status" value="1"/>
</dbReference>
<keyword evidence="3" id="KW-1185">Reference proteome</keyword>
<dbReference type="SUPFAM" id="SSF52833">
    <property type="entry name" value="Thioredoxin-like"/>
    <property type="match status" value="1"/>
</dbReference>
<dbReference type="Pfam" id="PF00085">
    <property type="entry name" value="Thioredoxin"/>
    <property type="match status" value="1"/>
</dbReference>
<dbReference type="InterPro" id="IPR036249">
    <property type="entry name" value="Thioredoxin-like_sf"/>
</dbReference>
<dbReference type="Proteomes" id="UP000321558">
    <property type="component" value="Unassembled WGS sequence"/>
</dbReference>
<evidence type="ECO:0000313" key="3">
    <source>
        <dbReference type="Proteomes" id="UP000321558"/>
    </source>
</evidence>
<comment type="caution">
    <text evidence="2">The sequence shown here is derived from an EMBL/GenBank/DDBJ whole genome shotgun (WGS) entry which is preliminary data.</text>
</comment>
<evidence type="ECO:0000313" key="2">
    <source>
        <dbReference type="EMBL" id="GEN87370.1"/>
    </source>
</evidence>
<evidence type="ECO:0000259" key="1">
    <source>
        <dbReference type="Pfam" id="PF00085"/>
    </source>
</evidence>
<dbReference type="AlphaFoldDB" id="A0A511ZIW4"/>
<sequence>MRGINLKQFNEAEVSHHRLILYIYTPFCGTCTVARAMLENVEKMHKEDIFSEMNASMHPEFMQQHKIESVPCLVFMEDGEAVEKVYTFKSTANIYQYLMRYKPELFTALNN</sequence>
<dbReference type="STRING" id="582851.GCA_900162665_01331"/>
<protein>
    <submittedName>
        <fullName evidence="2">Thioredoxin-like protein YusE</fullName>
    </submittedName>
</protein>
<proteinExistence type="predicted"/>